<keyword evidence="3" id="KW-0479">Metal-binding</keyword>
<feature type="region of interest" description="Disordered" evidence="8">
    <location>
        <begin position="264"/>
        <end position="287"/>
    </location>
</feature>
<keyword evidence="6" id="KW-0482">Metalloprotease</keyword>
<name>A0A6I4UMY1_9SPHN</name>
<keyword evidence="2" id="KW-0645">Protease</keyword>
<dbReference type="AlphaFoldDB" id="A0A6I4UMY1"/>
<comment type="caution">
    <text evidence="11">The sequence shown here is derived from an EMBL/GenBank/DDBJ whole genome shotgun (WGS) entry which is preliminary data.</text>
</comment>
<evidence type="ECO:0000256" key="2">
    <source>
        <dbReference type="ARBA" id="ARBA00022670"/>
    </source>
</evidence>
<keyword evidence="4" id="KW-0378">Hydrolase</keyword>
<feature type="compositionally biased region" description="Low complexity" evidence="8">
    <location>
        <begin position="270"/>
        <end position="284"/>
    </location>
</feature>
<feature type="coiled-coil region" evidence="7">
    <location>
        <begin position="39"/>
        <end position="108"/>
    </location>
</feature>
<dbReference type="CDD" id="cd12797">
    <property type="entry name" value="M23_peptidase"/>
    <property type="match status" value="1"/>
</dbReference>
<keyword evidence="5" id="KW-0862">Zinc</keyword>
<comment type="cofactor">
    <cofactor evidence="1">
        <name>Zn(2+)</name>
        <dbReference type="ChEBI" id="CHEBI:29105"/>
    </cofactor>
</comment>
<evidence type="ECO:0000259" key="10">
    <source>
        <dbReference type="Pfam" id="PF01551"/>
    </source>
</evidence>
<feature type="domain" description="M23ase beta-sheet core" evidence="10">
    <location>
        <begin position="310"/>
        <end position="399"/>
    </location>
</feature>
<proteinExistence type="predicted"/>
<keyword evidence="12" id="KW-1185">Reference proteome</keyword>
<dbReference type="GO" id="GO:0004222">
    <property type="term" value="F:metalloendopeptidase activity"/>
    <property type="evidence" value="ECO:0007669"/>
    <property type="project" value="TreeGrafter"/>
</dbReference>
<evidence type="ECO:0000256" key="6">
    <source>
        <dbReference type="ARBA" id="ARBA00023049"/>
    </source>
</evidence>
<dbReference type="Proteomes" id="UP000469159">
    <property type="component" value="Unassembled WGS sequence"/>
</dbReference>
<dbReference type="Pfam" id="PF01551">
    <property type="entry name" value="Peptidase_M23"/>
    <property type="match status" value="1"/>
</dbReference>
<organism evidence="11 12">
    <name type="scientific">Croceibacterium soli</name>
    <dbReference type="NCBI Taxonomy" id="1739690"/>
    <lineage>
        <taxon>Bacteria</taxon>
        <taxon>Pseudomonadati</taxon>
        <taxon>Pseudomonadota</taxon>
        <taxon>Alphaproteobacteria</taxon>
        <taxon>Sphingomonadales</taxon>
        <taxon>Erythrobacteraceae</taxon>
        <taxon>Croceibacterium</taxon>
    </lineage>
</organism>
<evidence type="ECO:0000256" key="5">
    <source>
        <dbReference type="ARBA" id="ARBA00022833"/>
    </source>
</evidence>
<reference evidence="11 12" key="1">
    <citation type="submission" date="2019-12" db="EMBL/GenBank/DDBJ databases">
        <title>Genomic-based taxomic classification of the family Erythrobacteraceae.</title>
        <authorList>
            <person name="Xu L."/>
        </authorList>
    </citation>
    <scope>NUCLEOTIDE SEQUENCE [LARGE SCALE GENOMIC DNA]</scope>
    <source>
        <strain evidence="11 12">MCCC 1K02066</strain>
    </source>
</reference>
<keyword evidence="7" id="KW-0175">Coiled coil</keyword>
<gene>
    <name evidence="11" type="ORF">GRI75_00655</name>
</gene>
<accession>A0A6I4UMY1</accession>
<dbReference type="GO" id="GO:0006508">
    <property type="term" value="P:proteolysis"/>
    <property type="evidence" value="ECO:0007669"/>
    <property type="project" value="UniProtKB-KW"/>
</dbReference>
<dbReference type="GO" id="GO:0046872">
    <property type="term" value="F:metal ion binding"/>
    <property type="evidence" value="ECO:0007669"/>
    <property type="project" value="UniProtKB-KW"/>
</dbReference>
<sequence>MARVKRLFLLLPALALVSASAGAVRAPLYDDPAATREALRRALVERRQAERRSVQLEAAAAQAVEAAEKTAREAAALAARIQQAEAGISAAEARIALVDRERASLREELGSQQAPVVRLTGALQQFSRRPVALAVLRPGSIKEIVYTRAVLASAVPEVRRRTAHLRARLARSRQLRREAEAAAGVLRAEEDRLAARRAELAQLETRQRLASRDASGSAAREAERALALAEEARDLDALLDELDDAGALRRRLAALPGPVLRPARPEEARLAASAPEEPAGAAARPPSPYLLPVTGRTVRGFGAAYSGGTSAGIVFAPRGGAQVVAPAEGRVAFAGPYRGYGSIVIIEHENGWTSLVTGLANLDVRVGEALVGGAPLGSAAQRRPVISLELRRGGEPVNPLAYVG</sequence>
<evidence type="ECO:0000313" key="12">
    <source>
        <dbReference type="Proteomes" id="UP000469159"/>
    </source>
</evidence>
<dbReference type="EMBL" id="WTYK01000001">
    <property type="protein sequence ID" value="MXP40152.1"/>
    <property type="molecule type" value="Genomic_DNA"/>
</dbReference>
<dbReference type="InterPro" id="IPR050570">
    <property type="entry name" value="Cell_wall_metabolism_enzyme"/>
</dbReference>
<evidence type="ECO:0000256" key="1">
    <source>
        <dbReference type="ARBA" id="ARBA00001947"/>
    </source>
</evidence>
<keyword evidence="9" id="KW-0732">Signal</keyword>
<dbReference type="Gene3D" id="2.70.70.10">
    <property type="entry name" value="Glucose Permease (Domain IIA)"/>
    <property type="match status" value="1"/>
</dbReference>
<evidence type="ECO:0000256" key="4">
    <source>
        <dbReference type="ARBA" id="ARBA00022801"/>
    </source>
</evidence>
<protein>
    <submittedName>
        <fullName evidence="11">Peptidoglycan DD-metalloendopeptidase family protein</fullName>
    </submittedName>
</protein>
<evidence type="ECO:0000256" key="7">
    <source>
        <dbReference type="SAM" id="Coils"/>
    </source>
</evidence>
<feature type="coiled-coil region" evidence="7">
    <location>
        <begin position="186"/>
        <end position="245"/>
    </location>
</feature>
<dbReference type="PANTHER" id="PTHR21666:SF288">
    <property type="entry name" value="CELL DIVISION PROTEIN YTFB"/>
    <property type="match status" value="1"/>
</dbReference>
<feature type="signal peptide" evidence="9">
    <location>
        <begin position="1"/>
        <end position="23"/>
    </location>
</feature>
<dbReference type="PANTHER" id="PTHR21666">
    <property type="entry name" value="PEPTIDASE-RELATED"/>
    <property type="match status" value="1"/>
</dbReference>
<dbReference type="OrthoDB" id="9809144at2"/>
<evidence type="ECO:0000256" key="9">
    <source>
        <dbReference type="SAM" id="SignalP"/>
    </source>
</evidence>
<dbReference type="InterPro" id="IPR011055">
    <property type="entry name" value="Dup_hybrid_motif"/>
</dbReference>
<evidence type="ECO:0000256" key="8">
    <source>
        <dbReference type="SAM" id="MobiDB-lite"/>
    </source>
</evidence>
<feature type="chain" id="PRO_5026064169" evidence="9">
    <location>
        <begin position="24"/>
        <end position="404"/>
    </location>
</feature>
<evidence type="ECO:0000313" key="11">
    <source>
        <dbReference type="EMBL" id="MXP40152.1"/>
    </source>
</evidence>
<dbReference type="SUPFAM" id="SSF51261">
    <property type="entry name" value="Duplicated hybrid motif"/>
    <property type="match status" value="1"/>
</dbReference>
<evidence type="ECO:0000256" key="3">
    <source>
        <dbReference type="ARBA" id="ARBA00022723"/>
    </source>
</evidence>
<dbReference type="InterPro" id="IPR016047">
    <property type="entry name" value="M23ase_b-sheet_dom"/>
</dbReference>